<keyword evidence="1" id="KW-0694">RNA-binding</keyword>
<dbReference type="Ensembl" id="ENSSPUT00000020603.1">
    <property type="protein sequence ID" value="ENSSPUP00000019342.1"/>
    <property type="gene ID" value="ENSSPUG00000014820.1"/>
</dbReference>
<accession>A0A8D0H6T5</accession>
<reference evidence="4" key="1">
    <citation type="submission" date="2025-08" db="UniProtKB">
        <authorList>
            <consortium name="Ensembl"/>
        </authorList>
    </citation>
    <scope>IDENTIFICATION</scope>
</reference>
<keyword evidence="1" id="KW-0949">S-adenosyl-L-methionine</keyword>
<dbReference type="Proteomes" id="UP000694392">
    <property type="component" value="Unplaced"/>
</dbReference>
<dbReference type="PROSITE" id="PS51686">
    <property type="entry name" value="SAM_MT_RSMB_NOP"/>
    <property type="match status" value="1"/>
</dbReference>
<dbReference type="AlphaFoldDB" id="A0A8D0H6T5"/>
<dbReference type="Gene3D" id="3.40.50.150">
    <property type="entry name" value="Vaccinia Virus protein VP39"/>
    <property type="match status" value="1"/>
</dbReference>
<dbReference type="InterPro" id="IPR001678">
    <property type="entry name" value="MeTrfase_RsmB-F_NOP2_dom"/>
</dbReference>
<feature type="binding site" evidence="1">
    <location>
        <position position="355"/>
    </location>
    <ligand>
        <name>S-adenosyl-L-methionine</name>
        <dbReference type="ChEBI" id="CHEBI:59789"/>
    </ligand>
</feature>
<evidence type="ECO:0000256" key="1">
    <source>
        <dbReference type="PROSITE-ProRule" id="PRU01023"/>
    </source>
</evidence>
<evidence type="ECO:0000313" key="5">
    <source>
        <dbReference type="Proteomes" id="UP000694392"/>
    </source>
</evidence>
<dbReference type="InterPro" id="IPR049561">
    <property type="entry name" value="NSUN5_7_fdxn-like"/>
</dbReference>
<dbReference type="Gene3D" id="3.30.70.1170">
    <property type="entry name" value="Sun protein, domain 3"/>
    <property type="match status" value="1"/>
</dbReference>
<feature type="compositionally biased region" description="Basic residues" evidence="2">
    <location>
        <begin position="506"/>
        <end position="517"/>
    </location>
</feature>
<dbReference type="GeneTree" id="ENSGT00940000157352"/>
<dbReference type="GO" id="GO:0032259">
    <property type="term" value="P:methylation"/>
    <property type="evidence" value="ECO:0007669"/>
    <property type="project" value="UniProtKB-KW"/>
</dbReference>
<dbReference type="InterPro" id="IPR042620">
    <property type="entry name" value="NSUN7"/>
</dbReference>
<dbReference type="GO" id="GO:0008168">
    <property type="term" value="F:methyltransferase activity"/>
    <property type="evidence" value="ECO:0007669"/>
    <property type="project" value="UniProtKB-KW"/>
</dbReference>
<dbReference type="SMR" id="A0A8D0H6T5"/>
<sequence length="692" mass="77796">MPISRSNLLSSNDDIVGDISNLREIALSNEIGPTEKSTAGLNEKNGYHDSVYINAANIFQGIHKEKPQDRILVKYGNDLVPSPHFKDERSQRWSYELAFSSLKYQDILENILIDSCVYPSALLCISYLLMRSFTRIVQNFILYCSFKTKLAAALARCRIKHDALSIECILPEIIQKQEKRASALPLYAWINTLKFRLEDVYSVLKREGFTKVESVTDFEGYTYCLDKHCEDVLVFPSYLKEELLDLELFTDYKLLLQDKSRSLAVHSSKALLNMDDDVLVAHMGSQLTIAHMSILANQGTSKVFVCGVKSQEKEAELKDLFTHIECKICAIDPRCIEIKACQPRINVKTNLIIADFPPLNVDAALLKDFSQESVTQEKLKILVQQQLKELTHAMQFNKAQAIVYCTSSIYPEENETVVNKALESGVQGSKAQPYRLSPPVLPLCCKSEINASVDKFFKMEPSEISNCCFIGLLTRERDPSESMSVSDVLARAAAKGLLEGIDVAKSSKKEKKKKKPKVMPQRSISKDAGMQIKIQEFLSREIKPIQTNSDVPIAKEIISVPQKSVTQTTGSIQLKKTSKPLSNPSLPGMLKDTPNLSSMSKVFQRQKTIRKPRSEDKMVALKPVEIVLPPVMVPYFNPQGNTSRILANHYYYRWLGTKSSTQGLLIPSLSKSLTKSKESLPPTVAKHHGPWH</sequence>
<feature type="region of interest" description="Disordered" evidence="2">
    <location>
        <begin position="506"/>
        <end position="525"/>
    </location>
</feature>
<reference evidence="4" key="2">
    <citation type="submission" date="2025-09" db="UniProtKB">
        <authorList>
            <consortium name="Ensembl"/>
        </authorList>
    </citation>
    <scope>IDENTIFICATION</scope>
</reference>
<dbReference type="OMA" id="QIPTQHF"/>
<evidence type="ECO:0000259" key="3">
    <source>
        <dbReference type="PROSITE" id="PS51686"/>
    </source>
</evidence>
<dbReference type="Pfam" id="PF21148">
    <property type="entry name" value="NSUN5_fdxn-like"/>
    <property type="match status" value="1"/>
</dbReference>
<evidence type="ECO:0000256" key="2">
    <source>
        <dbReference type="SAM" id="MobiDB-lite"/>
    </source>
</evidence>
<comment type="caution">
    <text evidence="1">Lacks conserved residue(s) required for the propagation of feature annotation.</text>
</comment>
<organism evidence="4 5">
    <name type="scientific">Sphenodon punctatus</name>
    <name type="common">Tuatara</name>
    <name type="synonym">Hatteria punctata</name>
    <dbReference type="NCBI Taxonomy" id="8508"/>
    <lineage>
        <taxon>Eukaryota</taxon>
        <taxon>Metazoa</taxon>
        <taxon>Chordata</taxon>
        <taxon>Craniata</taxon>
        <taxon>Vertebrata</taxon>
        <taxon>Euteleostomi</taxon>
        <taxon>Lepidosauria</taxon>
        <taxon>Sphenodontia</taxon>
        <taxon>Sphenodontidae</taxon>
        <taxon>Sphenodon</taxon>
    </lineage>
</organism>
<keyword evidence="1" id="KW-0808">Transferase</keyword>
<keyword evidence="5" id="KW-1185">Reference proteome</keyword>
<dbReference type="PANTHER" id="PTHR14663">
    <property type="entry name" value="METHYLTRANSFERASE NSUN7-RELATED"/>
    <property type="match status" value="1"/>
</dbReference>
<dbReference type="GO" id="GO:0003723">
    <property type="term" value="F:RNA binding"/>
    <property type="evidence" value="ECO:0007669"/>
    <property type="project" value="UniProtKB-UniRule"/>
</dbReference>
<protein>
    <submittedName>
        <fullName evidence="4">NOP2/Sun RNA methyltransferase family member 7</fullName>
    </submittedName>
</protein>
<feature type="domain" description="SAM-dependent MTase RsmB/NOP-type" evidence="3">
    <location>
        <begin position="176"/>
        <end position="476"/>
    </location>
</feature>
<comment type="similarity">
    <text evidence="1">Belongs to the class I-like SAM-binding methyltransferase superfamily. RsmB/NOP family.</text>
</comment>
<dbReference type="PANTHER" id="PTHR14663:SF2">
    <property type="entry name" value="METHYLTRANSFERASE NSUN7-RELATED"/>
    <property type="match status" value="1"/>
</dbReference>
<evidence type="ECO:0000313" key="4">
    <source>
        <dbReference type="Ensembl" id="ENSSPUP00000019342.1"/>
    </source>
</evidence>
<gene>
    <name evidence="4" type="primary">NSUN7</name>
</gene>
<proteinExistence type="inferred from homology"/>
<feature type="binding site" evidence="1">
    <location>
        <position position="332"/>
    </location>
    <ligand>
        <name>S-adenosyl-L-methionine</name>
        <dbReference type="ChEBI" id="CHEBI:59789"/>
    </ligand>
</feature>
<name>A0A8D0H6T5_SPHPU</name>
<dbReference type="InterPro" id="IPR029063">
    <property type="entry name" value="SAM-dependent_MTases_sf"/>
</dbReference>
<keyword evidence="1" id="KW-0489">Methyltransferase</keyword>